<protein>
    <submittedName>
        <fullName evidence="2">Phospholipase A2 inhibitor and Ly6/PLAUR domain-containing protein</fullName>
    </submittedName>
</protein>
<dbReference type="SUPFAM" id="SSF57302">
    <property type="entry name" value="Snake toxin-like"/>
    <property type="match status" value="1"/>
</dbReference>
<evidence type="ECO:0000313" key="2">
    <source>
        <dbReference type="EMBL" id="ERE62204.1"/>
    </source>
</evidence>
<reference evidence="3" key="1">
    <citation type="journal article" date="2013" name="Nat. Biotechnol.">
        <title>Chinese hamster genome sequenced from sorted chromosomes.</title>
        <authorList>
            <person name="Brinkrolf K."/>
            <person name="Rupp O."/>
            <person name="Laux H."/>
            <person name="Kollin F."/>
            <person name="Ernst W."/>
            <person name="Linke B."/>
            <person name="Kofler R."/>
            <person name="Romand S."/>
            <person name="Hesse F."/>
            <person name="Budach W.E."/>
            <person name="Galosy S."/>
            <person name="Muller D."/>
            <person name="Noll T."/>
            <person name="Wienberg J."/>
            <person name="Jostock T."/>
            <person name="Leonard M."/>
            <person name="Grillari J."/>
            <person name="Tauch A."/>
            <person name="Goesmann A."/>
            <person name="Helk B."/>
            <person name="Mott J.E."/>
            <person name="Puhler A."/>
            <person name="Borth N."/>
        </authorList>
    </citation>
    <scope>NUCLEOTIDE SEQUENCE [LARGE SCALE GENOMIC DNA]</scope>
    <source>
        <strain evidence="3">17A/GY</strain>
    </source>
</reference>
<evidence type="ECO:0000256" key="1">
    <source>
        <dbReference type="ARBA" id="ARBA00022729"/>
    </source>
</evidence>
<proteinExistence type="predicted"/>
<dbReference type="Proteomes" id="UP000030759">
    <property type="component" value="Unassembled WGS sequence"/>
</dbReference>
<name>A0A061HTZ0_CRIGR</name>
<dbReference type="AlphaFoldDB" id="A0A061HTZ0"/>
<keyword evidence="1" id="KW-0732">Signal</keyword>
<dbReference type="InterPro" id="IPR045860">
    <property type="entry name" value="Snake_toxin-like_sf"/>
</dbReference>
<gene>
    <name evidence="2" type="ORF">H671_20903</name>
</gene>
<organism evidence="2 3">
    <name type="scientific">Cricetulus griseus</name>
    <name type="common">Chinese hamster</name>
    <name type="synonym">Cricetulus barabensis griseus</name>
    <dbReference type="NCBI Taxonomy" id="10029"/>
    <lineage>
        <taxon>Eukaryota</taxon>
        <taxon>Metazoa</taxon>
        <taxon>Chordata</taxon>
        <taxon>Craniata</taxon>
        <taxon>Vertebrata</taxon>
        <taxon>Euteleostomi</taxon>
        <taxon>Mammalia</taxon>
        <taxon>Eutheria</taxon>
        <taxon>Euarchontoglires</taxon>
        <taxon>Glires</taxon>
        <taxon>Rodentia</taxon>
        <taxon>Myomorpha</taxon>
        <taxon>Muroidea</taxon>
        <taxon>Cricetidae</taxon>
        <taxon>Cricetinae</taxon>
        <taxon>Cricetulus</taxon>
    </lineage>
</organism>
<dbReference type="EMBL" id="KE686378">
    <property type="protein sequence ID" value="ERE62204.1"/>
    <property type="molecule type" value="Genomic_DNA"/>
</dbReference>
<evidence type="ECO:0000313" key="3">
    <source>
        <dbReference type="Proteomes" id="UP000030759"/>
    </source>
</evidence>
<sequence>MKTCEAGKDACVVLVGESSTSIINTKFATRGCATESACHTKIGAEVPSSSYLYFLRRADCLPAPYPPGRVAKIQSEAEKAHPSACPERE</sequence>
<accession>A0A061HTZ0</accession>